<comment type="caution">
    <text evidence="1">The sequence shown here is derived from an EMBL/GenBank/DDBJ whole genome shotgun (WGS) entry which is preliminary data.</text>
</comment>
<accession>A0AAN8XJ35</accession>
<dbReference type="Proteomes" id="UP001381693">
    <property type="component" value="Unassembled WGS sequence"/>
</dbReference>
<evidence type="ECO:0000313" key="1">
    <source>
        <dbReference type="EMBL" id="KAK7080219.1"/>
    </source>
</evidence>
<dbReference type="EMBL" id="JAXCGZ010006048">
    <property type="protein sequence ID" value="KAK7080219.1"/>
    <property type="molecule type" value="Genomic_DNA"/>
</dbReference>
<gene>
    <name evidence="1" type="ORF">SK128_025889</name>
</gene>
<protein>
    <submittedName>
        <fullName evidence="1">Uncharacterized protein</fullName>
    </submittedName>
</protein>
<keyword evidence="2" id="KW-1185">Reference proteome</keyword>
<proteinExistence type="predicted"/>
<reference evidence="1 2" key="1">
    <citation type="submission" date="2023-11" db="EMBL/GenBank/DDBJ databases">
        <title>Halocaridina rubra genome assembly.</title>
        <authorList>
            <person name="Smith C."/>
        </authorList>
    </citation>
    <scope>NUCLEOTIDE SEQUENCE [LARGE SCALE GENOMIC DNA]</scope>
    <source>
        <strain evidence="1">EP-1</strain>
        <tissue evidence="1">Whole</tissue>
    </source>
</reference>
<name>A0AAN8XJ35_HALRR</name>
<sequence length="64" mass="7583">MMRITGQETVSYEHGALSHKHNLEKYNWSHRWLKKLNTSKCKIIRMSKSARKYIFGYPVSGEEP</sequence>
<evidence type="ECO:0000313" key="2">
    <source>
        <dbReference type="Proteomes" id="UP001381693"/>
    </source>
</evidence>
<organism evidence="1 2">
    <name type="scientific">Halocaridina rubra</name>
    <name type="common">Hawaiian red shrimp</name>
    <dbReference type="NCBI Taxonomy" id="373956"/>
    <lineage>
        <taxon>Eukaryota</taxon>
        <taxon>Metazoa</taxon>
        <taxon>Ecdysozoa</taxon>
        <taxon>Arthropoda</taxon>
        <taxon>Crustacea</taxon>
        <taxon>Multicrustacea</taxon>
        <taxon>Malacostraca</taxon>
        <taxon>Eumalacostraca</taxon>
        <taxon>Eucarida</taxon>
        <taxon>Decapoda</taxon>
        <taxon>Pleocyemata</taxon>
        <taxon>Caridea</taxon>
        <taxon>Atyoidea</taxon>
        <taxon>Atyidae</taxon>
        <taxon>Halocaridina</taxon>
    </lineage>
</organism>
<dbReference type="AlphaFoldDB" id="A0AAN8XJ35"/>